<reference evidence="2" key="1">
    <citation type="submission" date="2025-08" db="UniProtKB">
        <authorList>
            <consortium name="RefSeq"/>
        </authorList>
    </citation>
    <scope>IDENTIFICATION</scope>
</reference>
<proteinExistence type="predicted"/>
<gene>
    <name evidence="2" type="primary">LOC101660488</name>
</gene>
<keyword evidence="1" id="KW-1185">Reference proteome</keyword>
<dbReference type="RefSeq" id="XP_045143347.1">
    <property type="nucleotide sequence ID" value="XM_045287412.1"/>
</dbReference>
<dbReference type="Proteomes" id="UP000694863">
    <property type="component" value="Unplaced"/>
</dbReference>
<organism evidence="1 2">
    <name type="scientific">Echinops telfairi</name>
    <name type="common">Lesser hedgehog tenrec</name>
    <dbReference type="NCBI Taxonomy" id="9371"/>
    <lineage>
        <taxon>Eukaryota</taxon>
        <taxon>Metazoa</taxon>
        <taxon>Chordata</taxon>
        <taxon>Craniata</taxon>
        <taxon>Vertebrata</taxon>
        <taxon>Euteleostomi</taxon>
        <taxon>Mammalia</taxon>
        <taxon>Eutheria</taxon>
        <taxon>Afrotheria</taxon>
        <taxon>Tenrecidae</taxon>
        <taxon>Tenrecinae</taxon>
        <taxon>Echinops</taxon>
    </lineage>
</organism>
<sequence length="179" mass="20165">MTKDQESLTFNDVAVKFTWEEWQLLNPAQKFLYQDVMLENYRNLVSIAQKLKHTLEPCNSQYPAFVSEPTIKETTGNIAHEDCSKSTAYAQPVSQVDTGCLASQDPRWHPGPGLLYPRWVDTGSLVLLDSKWVPWCPASLPQTSTQVIPQVSRWYDPGVPLMPGLSAQEGPLMFQLDVP</sequence>
<protein>
    <submittedName>
        <fullName evidence="2">Zinc finger protein 114-like</fullName>
    </submittedName>
</protein>
<feature type="non-terminal residue" evidence="2">
    <location>
        <position position="179"/>
    </location>
</feature>
<name>A0AC55CV21_ECHTE</name>
<accession>A0AC55CV21</accession>
<evidence type="ECO:0000313" key="2">
    <source>
        <dbReference type="RefSeq" id="XP_045143347.1"/>
    </source>
</evidence>
<evidence type="ECO:0000313" key="1">
    <source>
        <dbReference type="Proteomes" id="UP000694863"/>
    </source>
</evidence>